<dbReference type="NCBIfam" id="TIGR00756">
    <property type="entry name" value="PPR"/>
    <property type="match status" value="7"/>
</dbReference>
<comment type="caution">
    <text evidence="3">The sequence shown here is derived from an EMBL/GenBank/DDBJ whole genome shotgun (WGS) entry which is preliminary data.</text>
</comment>
<dbReference type="InterPro" id="IPR046960">
    <property type="entry name" value="PPR_At4g14850-like_plant"/>
</dbReference>
<dbReference type="InterPro" id="IPR011990">
    <property type="entry name" value="TPR-like_helical_dom_sf"/>
</dbReference>
<dbReference type="AlphaFoldDB" id="A0A540N4B4"/>
<evidence type="ECO:0000256" key="1">
    <source>
        <dbReference type="ARBA" id="ARBA00022737"/>
    </source>
</evidence>
<sequence length="656" mass="73304">MVSTGIQPSSHFSKLFTLYARFDDLDSAVSVFGSIREPNTMLWNLMMKSHVECGLVDSALLLYKKMRELGVSHDCFTFPIVNRVVMLLGGEVGYAGMVHCVAIQMGFGMDMYFGNTMIDLYVKCGAIDHARKLFDEMCQRDLVSWTSMISGYVSEGNVPSGLSLFNEMRLELEPNSVTMLIMLQGCCGTESAICGSQFHGYVIKNGLLYDASVQNSILRMYAKLGTINEVEGFFSELDRRDVVSWNICISIFSSRGDVAKVRELFNDMQGKVVPGVETLTLVISALTKHGILSQGESLHCLAIKRGLCDHVLQTSLLDLYAKCGELGISDRLFREIPHRNSITWGAMMFGFIQNGWFSEAVGLFREMQALGPEPRAEILRSLVDAFANLGALKLGKQIHGYIIRKSLYEDEESYTHLETSIINMYIRCGSLSAARVCFDRMLVKDIVTWTSMIEGCGSHGLGFEALKLFDLMIREGVRPNSVTFISLLSACSHSGLVTEGCDVFCSMKWKFGIEPDLDHYTSIVDLLGRSGKLKEALAVIMKMMTFPDSRIWGALLSGCRIYSLRDVGEYAAQRLLELEPDNAGYYTLLSNTQASVGQWDGVEETRRVMSEMDLKKMPGWSWIEAEGRIYGFVSGDGSHHQVEEIYEILQCLSRMQ</sequence>
<dbReference type="PANTHER" id="PTHR47926">
    <property type="entry name" value="PENTATRICOPEPTIDE REPEAT-CONTAINING PROTEIN"/>
    <property type="match status" value="1"/>
</dbReference>
<gene>
    <name evidence="3" type="ORF">C1H46_008532</name>
</gene>
<dbReference type="Pfam" id="PF01535">
    <property type="entry name" value="PPR"/>
    <property type="match status" value="5"/>
</dbReference>
<feature type="repeat" description="PPR" evidence="2">
    <location>
        <begin position="445"/>
        <end position="479"/>
    </location>
</feature>
<dbReference type="Pfam" id="PF13041">
    <property type="entry name" value="PPR_2"/>
    <property type="match status" value="2"/>
</dbReference>
<feature type="repeat" description="PPR" evidence="2">
    <location>
        <begin position="241"/>
        <end position="271"/>
    </location>
</feature>
<dbReference type="FunFam" id="1.25.40.10:FF:000344">
    <property type="entry name" value="Pentatricopeptide repeat-containing protein"/>
    <property type="match status" value="1"/>
</dbReference>
<dbReference type="GO" id="GO:0009451">
    <property type="term" value="P:RNA modification"/>
    <property type="evidence" value="ECO:0007669"/>
    <property type="project" value="InterPro"/>
</dbReference>
<feature type="repeat" description="PPR" evidence="2">
    <location>
        <begin position="340"/>
        <end position="374"/>
    </location>
</feature>
<reference evidence="3 4" key="1">
    <citation type="journal article" date="2019" name="G3 (Bethesda)">
        <title>Sequencing of a Wild Apple (Malus baccata) Genome Unravels the Differences Between Cultivated and Wild Apple Species Regarding Disease Resistance and Cold Tolerance.</title>
        <authorList>
            <person name="Chen X."/>
        </authorList>
    </citation>
    <scope>NUCLEOTIDE SEQUENCE [LARGE SCALE GENOMIC DNA]</scope>
    <source>
        <strain evidence="4">cv. Shandingzi</strain>
        <tissue evidence="3">Leaves</tissue>
    </source>
</reference>
<accession>A0A540N4B4</accession>
<keyword evidence="1" id="KW-0677">Repeat</keyword>
<dbReference type="InterPro" id="IPR002885">
    <property type="entry name" value="PPR_rpt"/>
</dbReference>
<dbReference type="Proteomes" id="UP000315295">
    <property type="component" value="Unassembled WGS sequence"/>
</dbReference>
<feature type="repeat" description="PPR" evidence="2">
    <location>
        <begin position="39"/>
        <end position="73"/>
    </location>
</feature>
<dbReference type="PROSITE" id="PS51375">
    <property type="entry name" value="PPR"/>
    <property type="match status" value="6"/>
</dbReference>
<protein>
    <recommendedName>
        <fullName evidence="5">Pentatricopeptide repeat-containing protein</fullName>
    </recommendedName>
</protein>
<dbReference type="PANTHER" id="PTHR47926:SF347">
    <property type="entry name" value="PENTATRICOPEPTIDE REPEAT-CONTAINING PROTEIN"/>
    <property type="match status" value="1"/>
</dbReference>
<name>A0A540N4B4_MALBA</name>
<dbReference type="Gene3D" id="1.25.40.10">
    <property type="entry name" value="Tetratricopeptide repeat domain"/>
    <property type="match status" value="5"/>
</dbReference>
<evidence type="ECO:0000313" key="3">
    <source>
        <dbReference type="EMBL" id="TQE05849.1"/>
    </source>
</evidence>
<evidence type="ECO:0000256" key="2">
    <source>
        <dbReference type="PROSITE-ProRule" id="PRU00708"/>
    </source>
</evidence>
<dbReference type="FunFam" id="1.25.40.10:FF:000090">
    <property type="entry name" value="Pentatricopeptide repeat-containing protein, chloroplastic"/>
    <property type="match status" value="1"/>
</dbReference>
<proteinExistence type="predicted"/>
<evidence type="ECO:0008006" key="5">
    <source>
        <dbReference type="Google" id="ProtNLM"/>
    </source>
</evidence>
<dbReference type="GO" id="GO:0003723">
    <property type="term" value="F:RNA binding"/>
    <property type="evidence" value="ECO:0007669"/>
    <property type="project" value="InterPro"/>
</dbReference>
<dbReference type="Pfam" id="PF20431">
    <property type="entry name" value="E_motif"/>
    <property type="match status" value="1"/>
</dbReference>
<dbReference type="EMBL" id="VIEB01000114">
    <property type="protein sequence ID" value="TQE05849.1"/>
    <property type="molecule type" value="Genomic_DNA"/>
</dbReference>
<feature type="repeat" description="PPR" evidence="2">
    <location>
        <begin position="110"/>
        <end position="144"/>
    </location>
</feature>
<dbReference type="InterPro" id="IPR046848">
    <property type="entry name" value="E_motif"/>
</dbReference>
<keyword evidence="4" id="KW-1185">Reference proteome</keyword>
<organism evidence="3 4">
    <name type="scientific">Malus baccata</name>
    <name type="common">Siberian crab apple</name>
    <name type="synonym">Pyrus baccata</name>
    <dbReference type="NCBI Taxonomy" id="106549"/>
    <lineage>
        <taxon>Eukaryota</taxon>
        <taxon>Viridiplantae</taxon>
        <taxon>Streptophyta</taxon>
        <taxon>Embryophyta</taxon>
        <taxon>Tracheophyta</taxon>
        <taxon>Spermatophyta</taxon>
        <taxon>Magnoliopsida</taxon>
        <taxon>eudicotyledons</taxon>
        <taxon>Gunneridae</taxon>
        <taxon>Pentapetalae</taxon>
        <taxon>rosids</taxon>
        <taxon>fabids</taxon>
        <taxon>Rosales</taxon>
        <taxon>Rosaceae</taxon>
        <taxon>Amygdaloideae</taxon>
        <taxon>Maleae</taxon>
        <taxon>Malus</taxon>
    </lineage>
</organism>
<feature type="repeat" description="PPR" evidence="2">
    <location>
        <begin position="480"/>
        <end position="515"/>
    </location>
</feature>
<evidence type="ECO:0000313" key="4">
    <source>
        <dbReference type="Proteomes" id="UP000315295"/>
    </source>
</evidence>